<dbReference type="PANTHER" id="PTHR47295:SF2">
    <property type="entry name" value="EG45-LIKE DOMAIN CONTAINING PROTEIN 1-RELATED"/>
    <property type="match status" value="1"/>
</dbReference>
<dbReference type="SMART" id="SM00837">
    <property type="entry name" value="DPBB_1"/>
    <property type="match status" value="1"/>
</dbReference>
<dbReference type="EMBL" id="JBJKBG010000002">
    <property type="protein sequence ID" value="KAL3751141.1"/>
    <property type="molecule type" value="Genomic_DNA"/>
</dbReference>
<protein>
    <recommendedName>
        <fullName evidence="2">Expansin-like EG45 domain-containing protein</fullName>
    </recommendedName>
</protein>
<feature type="domain" description="Expansin-like EG45" evidence="2">
    <location>
        <begin position="12"/>
        <end position="117"/>
    </location>
</feature>
<dbReference type="AlphaFoldDB" id="A0ABD3LH77"/>
<accession>A0ABD3LH77</accession>
<comment type="caution">
    <text evidence="3">The sequence shown here is derived from an EMBL/GenBank/DDBJ whole genome shotgun (WGS) entry which is preliminary data.</text>
</comment>
<gene>
    <name evidence="3" type="ORF">ACJRO7_012025</name>
</gene>
<dbReference type="PANTHER" id="PTHR47295">
    <property type="entry name" value="EG45-LIKE DOMAIN CONTAINING PROTEIN 1-RELATED"/>
    <property type="match status" value="1"/>
</dbReference>
<dbReference type="Proteomes" id="UP001634007">
    <property type="component" value="Unassembled WGS sequence"/>
</dbReference>
<dbReference type="CDD" id="cd22269">
    <property type="entry name" value="DPBB_EG45-like"/>
    <property type="match status" value="1"/>
</dbReference>
<sequence length="124" mass="13040">MAANHHVFVLTSFALALSSIPLATLADSGTATFYQQYVPAASHAFSAGGAACGSTYRVMCIGAAYSGTQDPCTGRSLEVRIVDRCPGRCAGTIDLSKEAFETIADSVAGIVKVTYDRYMRDESS</sequence>
<evidence type="ECO:0000256" key="1">
    <source>
        <dbReference type="SAM" id="SignalP"/>
    </source>
</evidence>
<dbReference type="Pfam" id="PF03330">
    <property type="entry name" value="DPBB_1"/>
    <property type="match status" value="1"/>
</dbReference>
<dbReference type="InterPro" id="IPR036908">
    <property type="entry name" value="RlpA-like_sf"/>
</dbReference>
<keyword evidence="4" id="KW-1185">Reference proteome</keyword>
<proteinExistence type="predicted"/>
<feature type="chain" id="PRO_5044769891" description="Expansin-like EG45 domain-containing protein" evidence="1">
    <location>
        <begin position="27"/>
        <end position="124"/>
    </location>
</feature>
<dbReference type="PROSITE" id="PS50842">
    <property type="entry name" value="EXPANSIN_EG45"/>
    <property type="match status" value="1"/>
</dbReference>
<name>A0ABD3LH77_EUCGL</name>
<feature type="signal peptide" evidence="1">
    <location>
        <begin position="1"/>
        <end position="26"/>
    </location>
</feature>
<evidence type="ECO:0000313" key="3">
    <source>
        <dbReference type="EMBL" id="KAL3751141.1"/>
    </source>
</evidence>
<evidence type="ECO:0000313" key="4">
    <source>
        <dbReference type="Proteomes" id="UP001634007"/>
    </source>
</evidence>
<organism evidence="3 4">
    <name type="scientific">Eucalyptus globulus</name>
    <name type="common">Tasmanian blue gum</name>
    <dbReference type="NCBI Taxonomy" id="34317"/>
    <lineage>
        <taxon>Eukaryota</taxon>
        <taxon>Viridiplantae</taxon>
        <taxon>Streptophyta</taxon>
        <taxon>Embryophyta</taxon>
        <taxon>Tracheophyta</taxon>
        <taxon>Spermatophyta</taxon>
        <taxon>Magnoliopsida</taxon>
        <taxon>eudicotyledons</taxon>
        <taxon>Gunneridae</taxon>
        <taxon>Pentapetalae</taxon>
        <taxon>rosids</taxon>
        <taxon>malvids</taxon>
        <taxon>Myrtales</taxon>
        <taxon>Myrtaceae</taxon>
        <taxon>Myrtoideae</taxon>
        <taxon>Eucalypteae</taxon>
        <taxon>Eucalyptus</taxon>
    </lineage>
</organism>
<keyword evidence="1" id="KW-0732">Signal</keyword>
<dbReference type="SUPFAM" id="SSF50685">
    <property type="entry name" value="Barwin-like endoglucanases"/>
    <property type="match status" value="1"/>
</dbReference>
<evidence type="ECO:0000259" key="2">
    <source>
        <dbReference type="PROSITE" id="PS50842"/>
    </source>
</evidence>
<dbReference type="InterPro" id="IPR007112">
    <property type="entry name" value="Expansin/allergen_DPBB_dom"/>
</dbReference>
<dbReference type="InterPro" id="IPR009009">
    <property type="entry name" value="RlpA-like_DPBB"/>
</dbReference>
<dbReference type="Gene3D" id="2.40.40.10">
    <property type="entry name" value="RlpA-like domain"/>
    <property type="match status" value="1"/>
</dbReference>
<dbReference type="InterPro" id="IPR044206">
    <property type="entry name" value="EGC1/2"/>
</dbReference>
<reference evidence="3 4" key="1">
    <citation type="submission" date="2024-11" db="EMBL/GenBank/DDBJ databases">
        <title>Chromosome-level genome assembly of Eucalyptus globulus Labill. provides insights into its genome evolution.</title>
        <authorList>
            <person name="Li X."/>
        </authorList>
    </citation>
    <scope>NUCLEOTIDE SEQUENCE [LARGE SCALE GENOMIC DNA]</scope>
    <source>
        <strain evidence="3">CL2024</strain>
        <tissue evidence="3">Fresh tender leaves</tissue>
    </source>
</reference>